<evidence type="ECO:0000259" key="1">
    <source>
        <dbReference type="Pfam" id="PF04965"/>
    </source>
</evidence>
<name>A0A077NHI9_XENBV</name>
<dbReference type="Gene3D" id="3.10.450.40">
    <property type="match status" value="1"/>
</dbReference>
<dbReference type="InterPro" id="IPR007048">
    <property type="entry name" value="IraD/Gp25-like"/>
</dbReference>
<organism evidence="2 3">
    <name type="scientific">Xenorhabdus bovienii str. puntauvense</name>
    <dbReference type="NCBI Taxonomy" id="1398201"/>
    <lineage>
        <taxon>Bacteria</taxon>
        <taxon>Pseudomonadati</taxon>
        <taxon>Pseudomonadota</taxon>
        <taxon>Gammaproteobacteria</taxon>
        <taxon>Enterobacterales</taxon>
        <taxon>Morganellaceae</taxon>
        <taxon>Xenorhabdus</taxon>
    </lineage>
</organism>
<feature type="domain" description="IraD/Gp25-like" evidence="1">
    <location>
        <begin position="17"/>
        <end position="98"/>
    </location>
</feature>
<gene>
    <name evidence="2" type="primary">W</name>
    <name evidence="2" type="ORF">XBP1_2550002</name>
</gene>
<evidence type="ECO:0000313" key="2">
    <source>
        <dbReference type="EMBL" id="CDG97330.1"/>
    </source>
</evidence>
<proteinExistence type="predicted"/>
<sequence>MKFTGMDCNSGRVLSESNHIRQSIADILITPIGSRVMRREYGSLLPNLIDQPQNPALRLKIMSACYMALLRWEPRIRLQTINYLHSGQGELSVEISGVNVQNDTPFSLSIPVR</sequence>
<evidence type="ECO:0000313" key="3">
    <source>
        <dbReference type="Proteomes" id="UP000028511"/>
    </source>
</evidence>
<dbReference type="Pfam" id="PF04965">
    <property type="entry name" value="GPW_gp25"/>
    <property type="match status" value="1"/>
</dbReference>
<dbReference type="SUPFAM" id="SSF160719">
    <property type="entry name" value="gpW/gp25-like"/>
    <property type="match status" value="1"/>
</dbReference>
<accession>A0A077NHI9</accession>
<dbReference type="Proteomes" id="UP000028511">
    <property type="component" value="Unassembled WGS sequence"/>
</dbReference>
<dbReference type="HOGENOM" id="CLU_133204_1_2_6"/>
<comment type="caution">
    <text evidence="2">The sequence shown here is derived from an EMBL/GenBank/DDBJ whole genome shotgun (WGS) entry which is preliminary data.</text>
</comment>
<reference evidence="2" key="1">
    <citation type="submission" date="2013-07" db="EMBL/GenBank/DDBJ databases">
        <title>Sub-species coevolution in mutualistic symbiosis.</title>
        <authorList>
            <person name="Murfin K."/>
            <person name="Klassen J."/>
            <person name="Lee M."/>
            <person name="Forst S."/>
            <person name="Stock P."/>
            <person name="Goodrich-Blair H."/>
        </authorList>
    </citation>
    <scope>NUCLEOTIDE SEQUENCE [LARGE SCALE GENOMIC DNA]</scope>
    <source>
        <strain evidence="2">Puntauvense</strain>
    </source>
</reference>
<dbReference type="RefSeq" id="WP_038217961.1">
    <property type="nucleotide sequence ID" value="NZ_CAWLWN010000217.1"/>
</dbReference>
<dbReference type="AlphaFoldDB" id="A0A077NHI9"/>
<dbReference type="EMBL" id="CBSW010000174">
    <property type="protein sequence ID" value="CDG97330.1"/>
    <property type="molecule type" value="Genomic_DNA"/>
</dbReference>
<protein>
    <submittedName>
        <fullName evidence="2">Baseplate assembly protein W</fullName>
    </submittedName>
</protein>